<evidence type="ECO:0000313" key="7">
    <source>
        <dbReference type="Proteomes" id="UP001304970"/>
    </source>
</evidence>
<dbReference type="FunFam" id="1.10.10.10:FF:000591">
    <property type="entry name" value="Archaeal heat shock regulator, ArsR family"/>
    <property type="match status" value="1"/>
</dbReference>
<evidence type="ECO:0000256" key="1">
    <source>
        <dbReference type="ARBA" id="ARBA00023015"/>
    </source>
</evidence>
<dbReference type="AlphaFoldDB" id="A0AA96ZV62"/>
<evidence type="ECO:0000259" key="5">
    <source>
        <dbReference type="PROSITE" id="PS50987"/>
    </source>
</evidence>
<proteinExistence type="predicted"/>
<dbReference type="PROSITE" id="PS50987">
    <property type="entry name" value="HTH_ARSR_2"/>
    <property type="match status" value="1"/>
</dbReference>
<dbReference type="SUPFAM" id="SSF46785">
    <property type="entry name" value="Winged helix' DNA-binding domain"/>
    <property type="match status" value="2"/>
</dbReference>
<dbReference type="GO" id="GO:0003677">
    <property type="term" value="F:DNA binding"/>
    <property type="evidence" value="ECO:0007669"/>
    <property type="project" value="UniProtKB-KW"/>
</dbReference>
<dbReference type="Pfam" id="PF01022">
    <property type="entry name" value="HTH_5"/>
    <property type="match status" value="1"/>
</dbReference>
<dbReference type="CDD" id="cd00090">
    <property type="entry name" value="HTH_ARSR"/>
    <property type="match status" value="1"/>
</dbReference>
<dbReference type="Gene3D" id="1.10.10.10">
    <property type="entry name" value="Winged helix-like DNA-binding domain superfamily/Winged helix DNA-binding domain"/>
    <property type="match status" value="1"/>
</dbReference>
<dbReference type="EMBL" id="CP131061">
    <property type="protein sequence ID" value="WNY26510.1"/>
    <property type="molecule type" value="Genomic_DNA"/>
</dbReference>
<dbReference type="InterPro" id="IPR051081">
    <property type="entry name" value="HTH_MetalResp_TranReg"/>
</dbReference>
<accession>A0AA96ZV62</accession>
<feature type="domain" description="HTH arsR-type" evidence="5">
    <location>
        <begin position="1"/>
        <end position="90"/>
    </location>
</feature>
<keyword evidence="2" id="KW-0238">DNA-binding</keyword>
<dbReference type="PANTHER" id="PTHR33154:SF33">
    <property type="entry name" value="TRANSCRIPTIONAL REPRESSOR SDPR"/>
    <property type="match status" value="1"/>
</dbReference>
<name>A0AA96ZV62_9EURY</name>
<evidence type="ECO:0000256" key="3">
    <source>
        <dbReference type="ARBA" id="ARBA00023163"/>
    </source>
</evidence>
<sequence length="318" mass="36843">MDPSEILDILGNENRRKILALLADRPFYVSEISSRIGVAPKAVIGHLTLLEKTGLIESSIDEQRRKYYNISRSMRLEVFVSPYSYSAHVNRSEFEFPSAPTYSLSVVFQPPETKAQRKSRMEKMMQMGRMGRMSSLLPAPVIFLAPSFPAPPYPDETKNKPEEKDFDVGLSFDILLEEDLKNSKRERETKENSEDMVLKSREGYFLSQIHRVQKEMEEVLEEQVQLSHLQKELDTKKNRLMNSFIHFVSQLSEDDVDLDILFRLFKDGMNAAGICHVTGYAPSQVLPRLKNFEEKGIAEKYLFEGDFFWRLKNEEDLK</sequence>
<organism evidence="6 7">
    <name type="scientific">Methanolapillus ohkumae</name>
    <dbReference type="NCBI Taxonomy" id="3028298"/>
    <lineage>
        <taxon>Archaea</taxon>
        <taxon>Methanobacteriati</taxon>
        <taxon>Methanobacteriota</taxon>
        <taxon>Stenosarchaea group</taxon>
        <taxon>Methanomicrobia</taxon>
        <taxon>Methanosarcinales</taxon>
        <taxon>Methanosarcinaceae</taxon>
        <taxon>Methanolapillus</taxon>
    </lineage>
</organism>
<dbReference type="RefSeq" id="WP_338098037.1">
    <property type="nucleotide sequence ID" value="NZ_CP131061.1"/>
</dbReference>
<keyword evidence="7" id="KW-1185">Reference proteome</keyword>
<dbReference type="Proteomes" id="UP001304970">
    <property type="component" value="Chromosome"/>
</dbReference>
<gene>
    <name evidence="6" type="ORF">MsAm2_02720</name>
</gene>
<dbReference type="InterPro" id="IPR011991">
    <property type="entry name" value="ArsR-like_HTH"/>
</dbReference>
<dbReference type="SMART" id="SM00418">
    <property type="entry name" value="HTH_ARSR"/>
    <property type="match status" value="1"/>
</dbReference>
<keyword evidence="1" id="KW-0805">Transcription regulation</keyword>
<reference evidence="6 7" key="1">
    <citation type="submission" date="2023-07" db="EMBL/GenBank/DDBJ databases">
        <title>Closed genome sequence of Methanosarcinaceae archaeon Am2.</title>
        <authorList>
            <person name="Poehlein A."/>
            <person name="Protasov E."/>
            <person name="Platt K."/>
            <person name="Reeh H."/>
            <person name="Daniel R."/>
            <person name="Brune A."/>
        </authorList>
    </citation>
    <scope>NUCLEOTIDE SEQUENCE [LARGE SCALE GENOMIC DNA]</scope>
    <source>
        <strain evidence="6 7">Am2</strain>
    </source>
</reference>
<dbReference type="InterPro" id="IPR001845">
    <property type="entry name" value="HTH_ArsR_DNA-bd_dom"/>
</dbReference>
<dbReference type="PANTHER" id="PTHR33154">
    <property type="entry name" value="TRANSCRIPTIONAL REGULATOR, ARSR FAMILY"/>
    <property type="match status" value="1"/>
</dbReference>
<dbReference type="GeneID" id="89227672"/>
<evidence type="ECO:0000256" key="4">
    <source>
        <dbReference type="SAM" id="Coils"/>
    </source>
</evidence>
<evidence type="ECO:0000313" key="6">
    <source>
        <dbReference type="EMBL" id="WNY26510.1"/>
    </source>
</evidence>
<keyword evidence="3" id="KW-0804">Transcription</keyword>
<dbReference type="GO" id="GO:0003700">
    <property type="term" value="F:DNA-binding transcription factor activity"/>
    <property type="evidence" value="ECO:0007669"/>
    <property type="project" value="InterPro"/>
</dbReference>
<keyword evidence="4" id="KW-0175">Coiled coil</keyword>
<evidence type="ECO:0000256" key="2">
    <source>
        <dbReference type="ARBA" id="ARBA00023125"/>
    </source>
</evidence>
<feature type="coiled-coil region" evidence="4">
    <location>
        <begin position="212"/>
        <end position="239"/>
    </location>
</feature>
<protein>
    <recommendedName>
        <fullName evidence="5">HTH arsR-type domain-containing protein</fullName>
    </recommendedName>
</protein>
<dbReference type="InterPro" id="IPR036388">
    <property type="entry name" value="WH-like_DNA-bd_sf"/>
</dbReference>
<dbReference type="InterPro" id="IPR036390">
    <property type="entry name" value="WH_DNA-bd_sf"/>
</dbReference>